<dbReference type="AlphaFoldDB" id="A0AAF3F1H3"/>
<feature type="transmembrane region" description="Helical" evidence="1">
    <location>
        <begin position="166"/>
        <end position="183"/>
    </location>
</feature>
<dbReference type="GO" id="GO:0016020">
    <property type="term" value="C:membrane"/>
    <property type="evidence" value="ECO:0007669"/>
    <property type="project" value="InterPro"/>
</dbReference>
<feature type="transmembrane region" description="Helical" evidence="1">
    <location>
        <begin position="64"/>
        <end position="85"/>
    </location>
</feature>
<keyword evidence="1" id="KW-1133">Transmembrane helix</keyword>
<dbReference type="WBParaSite" id="MBELARI_LOCUS20365">
    <property type="protein sequence ID" value="MBELARI_LOCUS20365"/>
    <property type="gene ID" value="MBELARI_LOCUS20365"/>
</dbReference>
<accession>A0AAF3F1H3</accession>
<proteinExistence type="predicted"/>
<evidence type="ECO:0000313" key="2">
    <source>
        <dbReference type="Proteomes" id="UP000887575"/>
    </source>
</evidence>
<evidence type="ECO:0000313" key="3">
    <source>
        <dbReference type="WBParaSite" id="MBELARI_LOCUS20365"/>
    </source>
</evidence>
<keyword evidence="1" id="KW-0472">Membrane</keyword>
<reference evidence="3" key="1">
    <citation type="submission" date="2024-02" db="UniProtKB">
        <authorList>
            <consortium name="WormBaseParasite"/>
        </authorList>
    </citation>
    <scope>IDENTIFICATION</scope>
</reference>
<evidence type="ECO:0000256" key="1">
    <source>
        <dbReference type="SAM" id="Phobius"/>
    </source>
</evidence>
<sequence>MHEDSRCPGFCGRNPSDPTNGSVCQACPWGWRVPPLTHLHPSTLSDPRASICEPCLSPLPAYDWLYLLFVAILPILINCFFVHYYSSKRMSLSRNEVLELGCCIVEGVLAAVASLLVMPPRWSLNLYGCHKTLIEEWYPALHNPQTFGRTLPCTYELVFPLYSLPFVYLLFCLMNLLICRSILYMTIRKRDRSRHAYYAALYAIPILALGLALMAGFLYYMFAFVLMLWSVAANAVHLSLEGNKSMRSMIDALATSGNHLTLLIVNMALLAFSIVTLAVERDDGWSLLLVTMVPVPAAFFLLTSGLSHPSTISST</sequence>
<dbReference type="PANTHER" id="PTHR12740">
    <property type="entry name" value="JNK1/MAPK8-ASSOCIATED MEMBRANE PROTEIN"/>
    <property type="match status" value="1"/>
</dbReference>
<dbReference type="GO" id="GO:0031625">
    <property type="term" value="F:ubiquitin protein ligase binding"/>
    <property type="evidence" value="ECO:0007669"/>
    <property type="project" value="TreeGrafter"/>
</dbReference>
<feature type="transmembrane region" description="Helical" evidence="1">
    <location>
        <begin position="260"/>
        <end position="279"/>
    </location>
</feature>
<protein>
    <submittedName>
        <fullName evidence="3">JNK1/MAPK8-associated membrane protein</fullName>
    </submittedName>
</protein>
<dbReference type="Proteomes" id="UP000887575">
    <property type="component" value="Unassembled WGS sequence"/>
</dbReference>
<dbReference type="PANTHER" id="PTHR12740:SF4">
    <property type="entry name" value="JNK1_MAPK8-ASSOCIATED MEMBRANE PROTEIN"/>
    <property type="match status" value="1"/>
</dbReference>
<dbReference type="InterPro" id="IPR008485">
    <property type="entry name" value="JAMP"/>
</dbReference>
<name>A0AAF3F1H3_9BILA</name>
<keyword evidence="2" id="KW-1185">Reference proteome</keyword>
<feature type="transmembrane region" description="Helical" evidence="1">
    <location>
        <begin position="195"/>
        <end position="213"/>
    </location>
</feature>
<dbReference type="GO" id="GO:0036503">
    <property type="term" value="P:ERAD pathway"/>
    <property type="evidence" value="ECO:0007669"/>
    <property type="project" value="TreeGrafter"/>
</dbReference>
<keyword evidence="1" id="KW-0812">Transmembrane</keyword>
<feature type="transmembrane region" description="Helical" evidence="1">
    <location>
        <begin position="285"/>
        <end position="306"/>
    </location>
</feature>
<dbReference type="Pfam" id="PF05571">
    <property type="entry name" value="JAMP"/>
    <property type="match status" value="1"/>
</dbReference>
<dbReference type="GO" id="GO:0006986">
    <property type="term" value="P:response to unfolded protein"/>
    <property type="evidence" value="ECO:0007669"/>
    <property type="project" value="InterPro"/>
</dbReference>
<feature type="transmembrane region" description="Helical" evidence="1">
    <location>
        <begin position="97"/>
        <end position="118"/>
    </location>
</feature>
<organism evidence="2 3">
    <name type="scientific">Mesorhabditis belari</name>
    <dbReference type="NCBI Taxonomy" id="2138241"/>
    <lineage>
        <taxon>Eukaryota</taxon>
        <taxon>Metazoa</taxon>
        <taxon>Ecdysozoa</taxon>
        <taxon>Nematoda</taxon>
        <taxon>Chromadorea</taxon>
        <taxon>Rhabditida</taxon>
        <taxon>Rhabditina</taxon>
        <taxon>Rhabditomorpha</taxon>
        <taxon>Rhabditoidea</taxon>
        <taxon>Rhabditidae</taxon>
        <taxon>Mesorhabditinae</taxon>
        <taxon>Mesorhabditis</taxon>
    </lineage>
</organism>